<feature type="domain" description="Retrotransposon hot spot protein N-terminal" evidence="2">
    <location>
        <begin position="112"/>
        <end position="214"/>
    </location>
</feature>
<accession>F9WS67</accession>
<feature type="non-terminal residue" evidence="3">
    <location>
        <position position="305"/>
    </location>
</feature>
<evidence type="ECO:0000313" key="4">
    <source>
        <dbReference type="Proteomes" id="UP000009027"/>
    </source>
</evidence>
<organism evidence="3 4">
    <name type="scientific">Trypanosoma vivax (strain Y486)</name>
    <dbReference type="NCBI Taxonomy" id="1055687"/>
    <lineage>
        <taxon>Eukaryota</taxon>
        <taxon>Discoba</taxon>
        <taxon>Euglenozoa</taxon>
        <taxon>Kinetoplastea</taxon>
        <taxon>Metakinetoplastina</taxon>
        <taxon>Trypanosomatida</taxon>
        <taxon>Trypanosomatidae</taxon>
        <taxon>Trypanosoma</taxon>
        <taxon>Duttonella</taxon>
    </lineage>
</organism>
<evidence type="ECO:0000313" key="3">
    <source>
        <dbReference type="EMBL" id="CCD20405.1"/>
    </source>
</evidence>
<dbReference type="InterPro" id="IPR046836">
    <property type="entry name" value="RHS_C"/>
</dbReference>
<dbReference type="Proteomes" id="UP000009027">
    <property type="component" value="Unassembled WGS sequence"/>
</dbReference>
<dbReference type="AlphaFoldDB" id="F9WS67"/>
<keyword evidence="4" id="KW-1185">Reference proteome</keyword>
<sequence>MDVVIQRPERFIPDADLREMVLSLPECQTYALVYRAVPLLEGKGITSVRRWGGADENADAKRAVRDELADDGLWNKTCGLLDDAFNAAKDAEASGKVGKSDSEAAKVIPGAFESVVNARWSHVLSGVADKPLGMCVADGLPTSVWSDAEVDVTPAPEPAENVDDARGDGLELLVLTSAMGWPYTGFKHGEERDVFVRREMVRVWHVVRSEVARWPDDDTMFRPQPYVLVGTPGIGKSFGCGSYLLYELLHYDAAKVPAVAYFLDGSAYIFHKTGVMAGRVVFYEVARAAITAMRHMANERREALV</sequence>
<evidence type="ECO:0000259" key="1">
    <source>
        <dbReference type="Pfam" id="PF07999"/>
    </source>
</evidence>
<gene>
    <name evidence="3" type="ORF">TvY486_0032220</name>
</gene>
<dbReference type="InterPro" id="IPR046835">
    <property type="entry name" value="RHS_N"/>
</dbReference>
<protein>
    <recommendedName>
        <fullName evidence="5">Retrotransposon hot spot (RHS) protein</fullName>
    </recommendedName>
</protein>
<proteinExistence type="predicted"/>
<dbReference type="Pfam" id="PF20445">
    <property type="entry name" value="RHS_N"/>
    <property type="match status" value="1"/>
</dbReference>
<dbReference type="NCBIfam" id="TIGR01631">
    <property type="entry name" value="Trypano_RHS"/>
    <property type="match status" value="1"/>
</dbReference>
<feature type="domain" description="Retrotransposon hot spot protein,C-terminal" evidence="1">
    <location>
        <begin position="227"/>
        <end position="299"/>
    </location>
</feature>
<reference evidence="3 4" key="1">
    <citation type="journal article" date="2012" name="Proc. Natl. Acad. Sci. U.S.A.">
        <title>Antigenic diversity is generated by distinct evolutionary mechanisms in African trypanosome species.</title>
        <authorList>
            <person name="Jackson A.P."/>
            <person name="Berry A."/>
            <person name="Aslett M."/>
            <person name="Allison H.C."/>
            <person name="Burton P."/>
            <person name="Vavrova-Anderson J."/>
            <person name="Brown R."/>
            <person name="Browne H."/>
            <person name="Corton N."/>
            <person name="Hauser H."/>
            <person name="Gamble J."/>
            <person name="Gilderthorp R."/>
            <person name="Marcello L."/>
            <person name="McQuillan J."/>
            <person name="Otto T.D."/>
            <person name="Quail M.A."/>
            <person name="Sanders M.J."/>
            <person name="van Tonder A."/>
            <person name="Ginger M.L."/>
            <person name="Field M.C."/>
            <person name="Barry J.D."/>
            <person name="Hertz-Fowler C."/>
            <person name="Berriman M."/>
        </authorList>
    </citation>
    <scope>NUCLEOTIDE SEQUENCE</scope>
    <source>
        <strain evidence="3 4">Y486</strain>
    </source>
</reference>
<dbReference type="EMBL" id="CAEX01005474">
    <property type="protein sequence ID" value="CCD20405.1"/>
    <property type="molecule type" value="Genomic_DNA"/>
</dbReference>
<name>F9WS67_TRYVY</name>
<dbReference type="InterPro" id="IPR006518">
    <property type="entry name" value="Trypano_RHS"/>
</dbReference>
<evidence type="ECO:0008006" key="5">
    <source>
        <dbReference type="Google" id="ProtNLM"/>
    </source>
</evidence>
<dbReference type="Pfam" id="PF07999">
    <property type="entry name" value="RHSP"/>
    <property type="match status" value="1"/>
</dbReference>
<evidence type="ECO:0000259" key="2">
    <source>
        <dbReference type="Pfam" id="PF20445"/>
    </source>
</evidence>